<gene>
    <name evidence="3" type="ORF">CMC5_000640</name>
</gene>
<dbReference type="PRINTS" id="PR00069">
    <property type="entry name" value="ALDKETRDTASE"/>
</dbReference>
<proteinExistence type="predicted"/>
<dbReference type="Gene3D" id="3.20.20.100">
    <property type="entry name" value="NADP-dependent oxidoreductase domain"/>
    <property type="match status" value="1"/>
</dbReference>
<reference evidence="3 4" key="1">
    <citation type="submission" date="2015-07" db="EMBL/GenBank/DDBJ databases">
        <title>Genome analysis of myxobacterium Chondromyces crocatus Cm c5 reveals a high potential for natural compound synthesis and the genetic basis for the loss of fruiting body formation.</title>
        <authorList>
            <person name="Zaburannyi N."/>
            <person name="Bunk B."/>
            <person name="Maier J."/>
            <person name="Overmann J."/>
            <person name="Mueller R."/>
        </authorList>
    </citation>
    <scope>NUCLEOTIDE SEQUENCE [LARGE SCALE GENOMIC DNA]</scope>
    <source>
        <strain evidence="3 4">Cm c5</strain>
    </source>
</reference>
<dbReference type="SUPFAM" id="SSF51430">
    <property type="entry name" value="NAD(P)-linked oxidoreductase"/>
    <property type="match status" value="1"/>
</dbReference>
<dbReference type="Proteomes" id="UP000067626">
    <property type="component" value="Chromosome"/>
</dbReference>
<sequence length="373" mass="40720">MPTVAPPLCLASGRRPHAFRSTVPPSQDPRRSNERHCDSAFAPGGIDAPQRLRSLTVIPRDGAAATHTAVQHSCPVRPLPLLIGKARPYIARMRTLPFGWTGRPVAIIGQGTWQMEKDDRAATIRSIQRGLDLGMTHIDTAEMYGSGAAERLVGEAIAGRRDEVFLASKVLPHNASLQGTLRACEQSLKRLGTDRLDLYLLHWPGAIPLEETLDAFERLVQDGKIRYWGLSNFDVDDLERALRIAGEERIACNQVLYHLEERAIEHALLPWCSAHQIPVVAYSPFGSGGFPSPDSRAGKQLGTIAAAHGATPRQVALAFLGRHPDVFTIPKASQPAHVEDNARAAAVMLSDDDIRHLEVAFPLGMRPASLPMI</sequence>
<dbReference type="PANTHER" id="PTHR43638">
    <property type="entry name" value="OXIDOREDUCTASE, ALDO/KETO REDUCTASE FAMILY PROTEIN"/>
    <property type="match status" value="1"/>
</dbReference>
<evidence type="ECO:0000259" key="2">
    <source>
        <dbReference type="Pfam" id="PF00248"/>
    </source>
</evidence>
<keyword evidence="4" id="KW-1185">Reference proteome</keyword>
<accession>A0A0K1E5I0</accession>
<protein>
    <recommendedName>
        <fullName evidence="2">NADP-dependent oxidoreductase domain-containing protein</fullName>
    </recommendedName>
</protein>
<organism evidence="3 4">
    <name type="scientific">Chondromyces crocatus</name>
    <dbReference type="NCBI Taxonomy" id="52"/>
    <lineage>
        <taxon>Bacteria</taxon>
        <taxon>Pseudomonadati</taxon>
        <taxon>Myxococcota</taxon>
        <taxon>Polyangia</taxon>
        <taxon>Polyangiales</taxon>
        <taxon>Polyangiaceae</taxon>
        <taxon>Chondromyces</taxon>
    </lineage>
</organism>
<dbReference type="PANTHER" id="PTHR43638:SF3">
    <property type="entry name" value="ALDEHYDE REDUCTASE"/>
    <property type="match status" value="1"/>
</dbReference>
<name>A0A0K1E5I0_CHOCO</name>
<feature type="region of interest" description="Disordered" evidence="1">
    <location>
        <begin position="15"/>
        <end position="36"/>
    </location>
</feature>
<dbReference type="KEGG" id="ccro:CMC5_000640"/>
<evidence type="ECO:0000256" key="1">
    <source>
        <dbReference type="SAM" id="MobiDB-lite"/>
    </source>
</evidence>
<feature type="domain" description="NADP-dependent oxidoreductase" evidence="2">
    <location>
        <begin position="108"/>
        <end position="358"/>
    </location>
</feature>
<dbReference type="InterPro" id="IPR036812">
    <property type="entry name" value="NAD(P)_OxRdtase_dom_sf"/>
</dbReference>
<dbReference type="Pfam" id="PF00248">
    <property type="entry name" value="Aldo_ket_red"/>
    <property type="match status" value="1"/>
</dbReference>
<dbReference type="CDD" id="cd19138">
    <property type="entry name" value="AKR_YeaE"/>
    <property type="match status" value="1"/>
</dbReference>
<evidence type="ECO:0000313" key="4">
    <source>
        <dbReference type="Proteomes" id="UP000067626"/>
    </source>
</evidence>
<dbReference type="AlphaFoldDB" id="A0A0K1E5I0"/>
<dbReference type="InterPro" id="IPR023210">
    <property type="entry name" value="NADP_OxRdtase_dom"/>
</dbReference>
<evidence type="ECO:0000313" key="3">
    <source>
        <dbReference type="EMBL" id="AKT35952.1"/>
    </source>
</evidence>
<dbReference type="STRING" id="52.CMC5_000640"/>
<dbReference type="EMBL" id="CP012159">
    <property type="protein sequence ID" value="AKT35952.1"/>
    <property type="molecule type" value="Genomic_DNA"/>
</dbReference>
<dbReference type="InterPro" id="IPR020471">
    <property type="entry name" value="AKR"/>
</dbReference>
<dbReference type="GO" id="GO:0016491">
    <property type="term" value="F:oxidoreductase activity"/>
    <property type="evidence" value="ECO:0007669"/>
    <property type="project" value="InterPro"/>
</dbReference>